<keyword evidence="4" id="KW-0540">Nuclease</keyword>
<dbReference type="Pfam" id="PF07510">
    <property type="entry name" value="GmrSD_C"/>
    <property type="match status" value="1"/>
</dbReference>
<evidence type="ECO:0000256" key="2">
    <source>
        <dbReference type="SAM" id="SignalP"/>
    </source>
</evidence>
<reference evidence="4" key="1">
    <citation type="submission" date="2024-05" db="EMBL/GenBank/DDBJ databases">
        <title>30 novel species of actinomycetes from the DSMZ collection.</title>
        <authorList>
            <person name="Nouioui I."/>
        </authorList>
    </citation>
    <scope>NUCLEOTIDE SEQUENCE</scope>
    <source>
        <strain evidence="4">DSM 40473</strain>
    </source>
</reference>
<feature type="signal peptide" evidence="2">
    <location>
        <begin position="1"/>
        <end position="26"/>
    </location>
</feature>
<evidence type="ECO:0000313" key="4">
    <source>
        <dbReference type="EMBL" id="MDT0447503.1"/>
    </source>
</evidence>
<dbReference type="InterPro" id="IPR011089">
    <property type="entry name" value="GmrSD_C"/>
</dbReference>
<evidence type="ECO:0000313" key="5">
    <source>
        <dbReference type="Proteomes" id="UP001180531"/>
    </source>
</evidence>
<evidence type="ECO:0000259" key="3">
    <source>
        <dbReference type="Pfam" id="PF07510"/>
    </source>
</evidence>
<dbReference type="PANTHER" id="PTHR24094">
    <property type="entry name" value="SECRETED PROTEIN"/>
    <property type="match status" value="1"/>
</dbReference>
<dbReference type="GO" id="GO:0004519">
    <property type="term" value="F:endonuclease activity"/>
    <property type="evidence" value="ECO:0007669"/>
    <property type="project" value="UniProtKB-KW"/>
</dbReference>
<dbReference type="RefSeq" id="WP_311606782.1">
    <property type="nucleotide sequence ID" value="NZ_JAVRFI010000001.1"/>
</dbReference>
<feature type="chain" id="PRO_5046667625" evidence="2">
    <location>
        <begin position="27"/>
        <end position="222"/>
    </location>
</feature>
<evidence type="ECO:0000256" key="1">
    <source>
        <dbReference type="SAM" id="MobiDB-lite"/>
    </source>
</evidence>
<dbReference type="PANTHER" id="PTHR24094:SF15">
    <property type="entry name" value="AMP-DEPENDENT SYNTHETASE_LIGASE DOMAIN-CONTAINING PROTEIN-RELATED"/>
    <property type="match status" value="1"/>
</dbReference>
<keyword evidence="5" id="KW-1185">Reference proteome</keyword>
<gene>
    <name evidence="4" type="ORF">RM609_00070</name>
</gene>
<dbReference type="Proteomes" id="UP001180531">
    <property type="component" value="Unassembled WGS sequence"/>
</dbReference>
<protein>
    <submittedName>
        <fullName evidence="4">HNH endonuclease family protein</fullName>
    </submittedName>
</protein>
<feature type="domain" description="GmrSD restriction endonucleases C-terminal" evidence="3">
    <location>
        <begin position="109"/>
        <end position="216"/>
    </location>
</feature>
<proteinExistence type="predicted"/>
<name>A0ABU2SEV0_9ACTN</name>
<comment type="caution">
    <text evidence="4">The sequence shown here is derived from an EMBL/GenBank/DDBJ whole genome shotgun (WGS) entry which is preliminary data.</text>
</comment>
<keyword evidence="4" id="KW-0255">Endonuclease</keyword>
<dbReference type="EMBL" id="JAVRFI010000001">
    <property type="protein sequence ID" value="MDT0447503.1"/>
    <property type="molecule type" value="Genomic_DNA"/>
</dbReference>
<sequence>MITSRAWRRAAAAALGLAAVMAPPVAAPAVSAPSTSSHRVSPEPPAADAVRTELDGLKVEPPHSMTGYSRARFPHWIKQHGECDTREVVLSRDGSGVTQDSMCRAVAGSWYSPYDDKTLDAASKVDIDHMVPLANAWRSGADTWTTDRRKAFANDLDNPQLYAVSASSNRSKGDQSPDQWSPPNQDYWCTYSRAWGHIKSLYGLSVTQPEKEKLISMLDTCD</sequence>
<organism evidence="4 5">
    <name type="scientific">Streptomyces hesseae</name>
    <dbReference type="NCBI Taxonomy" id="3075519"/>
    <lineage>
        <taxon>Bacteria</taxon>
        <taxon>Bacillati</taxon>
        <taxon>Actinomycetota</taxon>
        <taxon>Actinomycetes</taxon>
        <taxon>Kitasatosporales</taxon>
        <taxon>Streptomycetaceae</taxon>
        <taxon>Streptomyces</taxon>
    </lineage>
</organism>
<accession>A0ABU2SEV0</accession>
<keyword evidence="2" id="KW-0732">Signal</keyword>
<feature type="region of interest" description="Disordered" evidence="1">
    <location>
        <begin position="28"/>
        <end position="48"/>
    </location>
</feature>
<keyword evidence="4" id="KW-0378">Hydrolase</keyword>